<evidence type="ECO:0000259" key="5">
    <source>
        <dbReference type="PROSITE" id="PS50977"/>
    </source>
</evidence>
<dbReference type="InterPro" id="IPR009057">
    <property type="entry name" value="Homeodomain-like_sf"/>
</dbReference>
<dbReference type="PROSITE" id="PS50977">
    <property type="entry name" value="HTH_TETR_2"/>
    <property type="match status" value="1"/>
</dbReference>
<dbReference type="Gene3D" id="1.10.357.10">
    <property type="entry name" value="Tetracycline Repressor, domain 2"/>
    <property type="match status" value="1"/>
</dbReference>
<dbReference type="InterPro" id="IPR050109">
    <property type="entry name" value="HTH-type_TetR-like_transc_reg"/>
</dbReference>
<feature type="DNA-binding region" description="H-T-H motif" evidence="4">
    <location>
        <begin position="35"/>
        <end position="54"/>
    </location>
</feature>
<evidence type="ECO:0000313" key="7">
    <source>
        <dbReference type="Proteomes" id="UP000217209"/>
    </source>
</evidence>
<dbReference type="PANTHER" id="PTHR30055">
    <property type="entry name" value="HTH-TYPE TRANSCRIPTIONAL REGULATOR RUTR"/>
    <property type="match status" value="1"/>
</dbReference>
<keyword evidence="7" id="KW-1185">Reference proteome</keyword>
<evidence type="ECO:0000313" key="6">
    <source>
        <dbReference type="EMBL" id="AQQ15871.1"/>
    </source>
</evidence>
<dbReference type="InterPro" id="IPR001647">
    <property type="entry name" value="HTH_TetR"/>
</dbReference>
<name>A0A1Q2HYE9_9CORY</name>
<dbReference type="PANTHER" id="PTHR30055:SF220">
    <property type="entry name" value="TETR-FAMILY REGULATORY PROTEIN"/>
    <property type="match status" value="1"/>
</dbReference>
<keyword evidence="2 4" id="KW-0238">DNA-binding</keyword>
<dbReference type="InterPro" id="IPR025996">
    <property type="entry name" value="MT1864/Rv1816-like_C"/>
</dbReference>
<dbReference type="GO" id="GO:0003700">
    <property type="term" value="F:DNA-binding transcription factor activity"/>
    <property type="evidence" value="ECO:0007669"/>
    <property type="project" value="TreeGrafter"/>
</dbReference>
<dbReference type="InterPro" id="IPR036271">
    <property type="entry name" value="Tet_transcr_reg_TetR-rel_C_sf"/>
</dbReference>
<protein>
    <submittedName>
        <fullName evidence="6">DNA-binding transcriptional repressor FabR</fullName>
    </submittedName>
</protein>
<evidence type="ECO:0000256" key="2">
    <source>
        <dbReference type="ARBA" id="ARBA00023125"/>
    </source>
</evidence>
<reference evidence="6 7" key="1">
    <citation type="submission" date="2016-12" db="EMBL/GenBank/DDBJ databases">
        <authorList>
            <person name="Song W.-J."/>
            <person name="Kurnit D.M."/>
        </authorList>
    </citation>
    <scope>NUCLEOTIDE SEQUENCE [LARGE SCALE GENOMIC DNA]</scope>
    <source>
        <strain evidence="6 7">DSM 30827</strain>
    </source>
</reference>
<proteinExistence type="predicted"/>
<feature type="domain" description="HTH tetR-type" evidence="5">
    <location>
        <begin position="12"/>
        <end position="72"/>
    </location>
</feature>
<dbReference type="SUPFAM" id="SSF48498">
    <property type="entry name" value="Tetracyclin repressor-like, C-terminal domain"/>
    <property type="match status" value="1"/>
</dbReference>
<evidence type="ECO:0000256" key="1">
    <source>
        <dbReference type="ARBA" id="ARBA00023015"/>
    </source>
</evidence>
<organism evidence="6 7">
    <name type="scientific">Corynebacterium glaucum</name>
    <dbReference type="NCBI Taxonomy" id="187491"/>
    <lineage>
        <taxon>Bacteria</taxon>
        <taxon>Bacillati</taxon>
        <taxon>Actinomycetota</taxon>
        <taxon>Actinomycetes</taxon>
        <taxon>Mycobacteriales</taxon>
        <taxon>Corynebacteriaceae</taxon>
        <taxon>Corynebacterium</taxon>
    </lineage>
</organism>
<dbReference type="Proteomes" id="UP000217209">
    <property type="component" value="Chromosome"/>
</dbReference>
<dbReference type="AlphaFoldDB" id="A0A1Q2HYE9"/>
<keyword evidence="1" id="KW-0805">Transcription regulation</keyword>
<sequence length="202" mass="21542">MNTVNTKPYHHGNLREEMIRIGVELAAEGGPEAVGLREIARRAGVSPSAAYRHFPGQESLLDAVRDAAGDALGQAMHDAVSQLPSDAPATERVIAAGRGYFEFALNQRMLFRCLASGFEIPEGADANDNPFAQLLELVGEIEGAGFAAADEEAQFSAGVALWSAVHGISVLCTSGALRDVPEQRKRELLEVTLATAVRGLRF</sequence>
<gene>
    <name evidence="6" type="ORF">CGLAU_09600</name>
</gene>
<keyword evidence="3" id="KW-0804">Transcription</keyword>
<dbReference type="RefSeq" id="WP_095660496.1">
    <property type="nucleotide sequence ID" value="NZ_CP019688.1"/>
</dbReference>
<dbReference type="EMBL" id="CP019688">
    <property type="protein sequence ID" value="AQQ15871.1"/>
    <property type="molecule type" value="Genomic_DNA"/>
</dbReference>
<dbReference type="KEGG" id="cgv:CGLAU_09600"/>
<dbReference type="PRINTS" id="PR00455">
    <property type="entry name" value="HTHTETR"/>
</dbReference>
<dbReference type="GO" id="GO:0000976">
    <property type="term" value="F:transcription cis-regulatory region binding"/>
    <property type="evidence" value="ECO:0007669"/>
    <property type="project" value="TreeGrafter"/>
</dbReference>
<dbReference type="Pfam" id="PF00440">
    <property type="entry name" value="TetR_N"/>
    <property type="match status" value="1"/>
</dbReference>
<evidence type="ECO:0000256" key="4">
    <source>
        <dbReference type="PROSITE-ProRule" id="PRU00335"/>
    </source>
</evidence>
<dbReference type="OrthoDB" id="3173376at2"/>
<dbReference type="Pfam" id="PF13305">
    <property type="entry name" value="TetR_C_33"/>
    <property type="match status" value="1"/>
</dbReference>
<evidence type="ECO:0000256" key="3">
    <source>
        <dbReference type="ARBA" id="ARBA00023163"/>
    </source>
</evidence>
<accession>A0A1Q2HYE9</accession>
<dbReference type="SUPFAM" id="SSF46689">
    <property type="entry name" value="Homeodomain-like"/>
    <property type="match status" value="1"/>
</dbReference>